<name>A0A6J7JAK8_9ZZZZ</name>
<evidence type="ECO:0000313" key="1">
    <source>
        <dbReference type="EMBL" id="CAB4940220.1"/>
    </source>
</evidence>
<organism evidence="1">
    <name type="scientific">freshwater metagenome</name>
    <dbReference type="NCBI Taxonomy" id="449393"/>
    <lineage>
        <taxon>unclassified sequences</taxon>
        <taxon>metagenomes</taxon>
        <taxon>ecological metagenomes</taxon>
    </lineage>
</organism>
<proteinExistence type="predicted"/>
<reference evidence="1" key="1">
    <citation type="submission" date="2020-05" db="EMBL/GenBank/DDBJ databases">
        <authorList>
            <person name="Chiriac C."/>
            <person name="Salcher M."/>
            <person name="Ghai R."/>
            <person name="Kavagutti S V."/>
        </authorList>
    </citation>
    <scope>NUCLEOTIDE SEQUENCE</scope>
</reference>
<accession>A0A6J7JAK8</accession>
<protein>
    <submittedName>
        <fullName evidence="1">Unannotated protein</fullName>
    </submittedName>
</protein>
<gene>
    <name evidence="1" type="ORF">UFOPK3785_00130</name>
</gene>
<dbReference type="AlphaFoldDB" id="A0A6J7JAK8"/>
<dbReference type="EMBL" id="CAFBNJ010000003">
    <property type="protein sequence ID" value="CAB4940220.1"/>
    <property type="molecule type" value="Genomic_DNA"/>
</dbReference>
<sequence length="303" mass="32702">MSESLSLGELIAADQPSVSWPSDWAATTKRLFTTTSAGLGQPTLLNSASIEEVLTCPGWWAGQREVDESELSMAGFRLKATRRVARRWLAENLGSTGSVQPLTFTGQVLHRFAATDDLLGHWIRMMPAGQLAELRAEVAMGLVRLDADWPNRSALPSLVPGAVSARTRLGRMTLSSELVDATVGAASVVDGGFEAGAMLVSFSMTPPTPARLEGLGPAVLLHGLRTGCPPARIVSWDLVGGTGIARTVDNEFVSMWCERVCEATRCIGEMQSWFEPRLNGGEHCQICPLFDRCPAADRSEYAW</sequence>